<dbReference type="InterPro" id="IPR015621">
    <property type="entry name" value="IL-1_rcpt_fam"/>
</dbReference>
<dbReference type="GO" id="GO:0016787">
    <property type="term" value="F:hydrolase activity"/>
    <property type="evidence" value="ECO:0007669"/>
    <property type="project" value="UniProtKB-KW"/>
</dbReference>
<name>A0A7J6CN86_9TELE</name>
<evidence type="ECO:0000259" key="11">
    <source>
        <dbReference type="PROSITE" id="PS50835"/>
    </source>
</evidence>
<dbReference type="InterPro" id="IPR036179">
    <property type="entry name" value="Ig-like_dom_sf"/>
</dbReference>
<dbReference type="InterPro" id="IPR004074">
    <property type="entry name" value="IL-1_rcpt_I/II-typ"/>
</dbReference>
<dbReference type="InterPro" id="IPR013783">
    <property type="entry name" value="Ig-like_fold"/>
</dbReference>
<keyword evidence="4" id="KW-0378">Hydrolase</keyword>
<reference evidence="12 13" key="1">
    <citation type="submission" date="2020-04" db="EMBL/GenBank/DDBJ databases">
        <title>Chromosome-level genome assembly of a cyprinid fish Onychostoma macrolepis by integration of Nanopore Sequencing, Bionano and Hi-C technology.</title>
        <authorList>
            <person name="Wang D."/>
        </authorList>
    </citation>
    <scope>NUCLEOTIDE SEQUENCE [LARGE SCALE GENOMIC DNA]</scope>
    <source>
        <strain evidence="12">SWU-2019</strain>
        <tissue evidence="12">Muscle</tissue>
    </source>
</reference>
<keyword evidence="13" id="KW-1185">Reference proteome</keyword>
<dbReference type="PROSITE" id="PS50835">
    <property type="entry name" value="IG_LIKE"/>
    <property type="match status" value="2"/>
</dbReference>
<dbReference type="InterPro" id="IPR003599">
    <property type="entry name" value="Ig_sub"/>
</dbReference>
<evidence type="ECO:0000256" key="7">
    <source>
        <dbReference type="ARBA" id="ARBA00023180"/>
    </source>
</evidence>
<dbReference type="PROSITE" id="PS50104">
    <property type="entry name" value="TIR"/>
    <property type="match status" value="1"/>
</dbReference>
<feature type="domain" description="TIR" evidence="10">
    <location>
        <begin position="446"/>
        <end position="611"/>
    </location>
</feature>
<dbReference type="PANTHER" id="PTHR11890:SF3">
    <property type="entry name" value="INTERLEUKIN-1 RECEPTOR TYPE 2"/>
    <property type="match status" value="1"/>
</dbReference>
<keyword evidence="8" id="KW-0393">Immunoglobulin domain</keyword>
<keyword evidence="6" id="KW-1015">Disulfide bond</keyword>
<sequence length="625" mass="71259">MPSLLPVLAPPVQTEVEANSEIHKLEKNTRRVFTEGNHDALGTTVDMGRSSLIFLVAVLWAAECGVISTKEPLGSGSCKDFKQAFDRTFSIPGEVAIMECPLLLHYFFDPAETMYNVTWYDERTGSEITELEQSIMLKKTQVWFFNVTLQQQGKYTCVVRTVNECYKQATELVVTEMTSENCVRPQRGLQRLNIHVNDLLACPLRKYLASVDSPSIQWYKNCELLQEDEKFGPNKDMLNIIKVNHDDAGFYTCKMTFRLAGVIREMAETIECEVKEEQLMKPRMIEPINEIIKLERGSSFRKDCVIEVQGKGISTVDMIWTVLLESDEELISRNTSHRIHQEPMKESRTEDGYHVVRTLSLSAVSEEDFYLNFTCVVFSTRGHSSGQITLVPADPNLLLPLGLLLGSVALLFVTGVLLCTIFKVELALWVRTVFPFIYKTTDGDGKQYDAYIAYPRVLEGSSEKAEIFAMSTLPQVLEGQYGYKLFILGRDGLPGEAVVDVVQDALSRCRRLLLLYTASSLCSPEAQEWAEQQTGLYCALVENSMSVVLLELEEIRDPLRLPHSVRLLKDKQGALQAWKRRKRWAFWDGKSERVTSLEPSARFWREVRYHMPVRGKAKQRNWFSF</sequence>
<protein>
    <recommendedName>
        <fullName evidence="14">Interleukin-1 receptor type 1-like</fullName>
    </recommendedName>
</protein>
<keyword evidence="9" id="KW-1133">Transmembrane helix</keyword>
<evidence type="ECO:0000259" key="10">
    <source>
        <dbReference type="PROSITE" id="PS50104"/>
    </source>
</evidence>
<evidence type="ECO:0000256" key="2">
    <source>
        <dbReference type="ARBA" id="ARBA00022729"/>
    </source>
</evidence>
<comment type="similarity">
    <text evidence="1">Belongs to the interleukin-1 receptor family.</text>
</comment>
<evidence type="ECO:0000256" key="6">
    <source>
        <dbReference type="ARBA" id="ARBA00023157"/>
    </source>
</evidence>
<dbReference type="PRINTS" id="PR01536">
    <property type="entry name" value="INTRLKN1R12F"/>
</dbReference>
<dbReference type="SUPFAM" id="SSF52200">
    <property type="entry name" value="Toll/Interleukin receptor TIR domain"/>
    <property type="match status" value="1"/>
</dbReference>
<comment type="caution">
    <text evidence="12">The sequence shown here is derived from an EMBL/GenBank/DDBJ whole genome shotgun (WGS) entry which is preliminary data.</text>
</comment>
<evidence type="ECO:0008006" key="14">
    <source>
        <dbReference type="Google" id="ProtNLM"/>
    </source>
</evidence>
<dbReference type="Proteomes" id="UP000579812">
    <property type="component" value="Unassembled WGS sequence"/>
</dbReference>
<evidence type="ECO:0000256" key="5">
    <source>
        <dbReference type="ARBA" id="ARBA00023027"/>
    </source>
</evidence>
<dbReference type="FunFam" id="2.60.40.10:FF:000188">
    <property type="entry name" value="Interleukin-1 receptor accessory protein-like 1"/>
    <property type="match status" value="1"/>
</dbReference>
<keyword evidence="9" id="KW-0812">Transmembrane</keyword>
<organism evidence="12 13">
    <name type="scientific">Onychostoma macrolepis</name>
    <dbReference type="NCBI Taxonomy" id="369639"/>
    <lineage>
        <taxon>Eukaryota</taxon>
        <taxon>Metazoa</taxon>
        <taxon>Chordata</taxon>
        <taxon>Craniata</taxon>
        <taxon>Vertebrata</taxon>
        <taxon>Euteleostomi</taxon>
        <taxon>Actinopterygii</taxon>
        <taxon>Neopterygii</taxon>
        <taxon>Teleostei</taxon>
        <taxon>Ostariophysi</taxon>
        <taxon>Cypriniformes</taxon>
        <taxon>Cyprinidae</taxon>
        <taxon>Acrossocheilinae</taxon>
        <taxon>Onychostoma</taxon>
    </lineage>
</organism>
<evidence type="ECO:0000313" key="12">
    <source>
        <dbReference type="EMBL" id="KAF4108700.1"/>
    </source>
</evidence>
<dbReference type="InterPro" id="IPR007110">
    <property type="entry name" value="Ig-like_dom"/>
</dbReference>
<evidence type="ECO:0000256" key="3">
    <source>
        <dbReference type="ARBA" id="ARBA00022737"/>
    </source>
</evidence>
<dbReference type="Pfam" id="PF01582">
    <property type="entry name" value="TIR"/>
    <property type="match status" value="1"/>
</dbReference>
<keyword evidence="5" id="KW-0520">NAD</keyword>
<evidence type="ECO:0000256" key="4">
    <source>
        <dbReference type="ARBA" id="ARBA00022801"/>
    </source>
</evidence>
<dbReference type="PRINTS" id="PR01537">
    <property type="entry name" value="INTRLKN1R1F"/>
</dbReference>
<gene>
    <name evidence="12" type="ORF">G5714_009773</name>
</gene>
<evidence type="ECO:0000256" key="1">
    <source>
        <dbReference type="ARBA" id="ARBA00009752"/>
    </source>
</evidence>
<dbReference type="AlphaFoldDB" id="A0A7J6CN86"/>
<keyword evidence="7" id="KW-0325">Glycoprotein</keyword>
<dbReference type="PANTHER" id="PTHR11890">
    <property type="entry name" value="INTERLEUKIN-1 RECEPTOR FAMILY MEMBER"/>
    <property type="match status" value="1"/>
</dbReference>
<dbReference type="SMART" id="SM00409">
    <property type="entry name" value="IG"/>
    <property type="match status" value="2"/>
</dbReference>
<feature type="domain" description="Ig-like" evidence="11">
    <location>
        <begin position="93"/>
        <end position="175"/>
    </location>
</feature>
<dbReference type="Gene3D" id="3.40.50.10140">
    <property type="entry name" value="Toll/interleukin-1 receptor homology (TIR) domain"/>
    <property type="match status" value="1"/>
</dbReference>
<evidence type="ECO:0000256" key="8">
    <source>
        <dbReference type="ARBA" id="ARBA00023319"/>
    </source>
</evidence>
<dbReference type="Gene3D" id="2.60.40.10">
    <property type="entry name" value="Immunoglobulins"/>
    <property type="match status" value="3"/>
</dbReference>
<evidence type="ECO:0000313" key="13">
    <source>
        <dbReference type="Proteomes" id="UP000579812"/>
    </source>
</evidence>
<feature type="transmembrane region" description="Helical" evidence="9">
    <location>
        <begin position="397"/>
        <end position="422"/>
    </location>
</feature>
<feature type="domain" description="Ig-like" evidence="11">
    <location>
        <begin position="200"/>
        <end position="271"/>
    </location>
</feature>
<keyword evidence="2" id="KW-0732">Signal</keyword>
<dbReference type="InterPro" id="IPR000157">
    <property type="entry name" value="TIR_dom"/>
</dbReference>
<dbReference type="SUPFAM" id="SSF48726">
    <property type="entry name" value="Immunoglobulin"/>
    <property type="match status" value="2"/>
</dbReference>
<accession>A0A7J6CN86</accession>
<dbReference type="InterPro" id="IPR035897">
    <property type="entry name" value="Toll_tir_struct_dom_sf"/>
</dbReference>
<evidence type="ECO:0000256" key="9">
    <source>
        <dbReference type="SAM" id="Phobius"/>
    </source>
</evidence>
<keyword evidence="9" id="KW-0472">Membrane</keyword>
<keyword evidence="3" id="KW-0677">Repeat</keyword>
<dbReference type="GO" id="GO:0004908">
    <property type="term" value="F:interleukin-1 receptor activity"/>
    <property type="evidence" value="ECO:0007669"/>
    <property type="project" value="InterPro"/>
</dbReference>
<dbReference type="SMART" id="SM00255">
    <property type="entry name" value="TIR"/>
    <property type="match status" value="1"/>
</dbReference>
<dbReference type="EMBL" id="JAAMOB010000009">
    <property type="protein sequence ID" value="KAF4108700.1"/>
    <property type="molecule type" value="Genomic_DNA"/>
</dbReference>
<proteinExistence type="inferred from homology"/>